<dbReference type="Proteomes" id="UP000589626">
    <property type="component" value="Unassembled WGS sequence"/>
</dbReference>
<reference evidence="3 4" key="1">
    <citation type="submission" date="2020-08" db="EMBL/GenBank/DDBJ databases">
        <title>Sequencing the genomes of 1000 actinobacteria strains.</title>
        <authorList>
            <person name="Klenk H.-P."/>
        </authorList>
    </citation>
    <scope>NUCLEOTIDE SEQUENCE [LARGE SCALE GENOMIC DNA]</scope>
    <source>
        <strain evidence="3 4">DSM 105498</strain>
    </source>
</reference>
<evidence type="ECO:0000313" key="4">
    <source>
        <dbReference type="Proteomes" id="UP000589626"/>
    </source>
</evidence>
<evidence type="ECO:0000313" key="3">
    <source>
        <dbReference type="EMBL" id="MBB3041265.1"/>
    </source>
</evidence>
<dbReference type="AlphaFoldDB" id="A0A7W4VTB3"/>
<feature type="domain" description="YCII-related" evidence="2">
    <location>
        <begin position="1"/>
        <end position="93"/>
    </location>
</feature>
<keyword evidence="4" id="KW-1185">Reference proteome</keyword>
<dbReference type="PANTHER" id="PTHR35174">
    <property type="entry name" value="BLL7171 PROTEIN-RELATED"/>
    <property type="match status" value="1"/>
</dbReference>
<organism evidence="3 4">
    <name type="scientific">Nocardioides soli</name>
    <dbReference type="NCBI Taxonomy" id="1036020"/>
    <lineage>
        <taxon>Bacteria</taxon>
        <taxon>Bacillati</taxon>
        <taxon>Actinomycetota</taxon>
        <taxon>Actinomycetes</taxon>
        <taxon>Propionibacteriales</taxon>
        <taxon>Nocardioidaceae</taxon>
        <taxon>Nocardioides</taxon>
    </lineage>
</organism>
<dbReference type="EMBL" id="JACHWR010000001">
    <property type="protein sequence ID" value="MBB3041265.1"/>
    <property type="molecule type" value="Genomic_DNA"/>
</dbReference>
<dbReference type="Gene3D" id="3.30.70.1060">
    <property type="entry name" value="Dimeric alpha+beta barrel"/>
    <property type="match status" value="1"/>
</dbReference>
<comment type="caution">
    <text evidence="3">The sequence shown here is derived from an EMBL/GenBank/DDBJ whole genome shotgun (WGS) entry which is preliminary data.</text>
</comment>
<dbReference type="Pfam" id="PF03795">
    <property type="entry name" value="YCII"/>
    <property type="match status" value="1"/>
</dbReference>
<gene>
    <name evidence="3" type="ORF">FHU40_001066</name>
</gene>
<proteinExistence type="inferred from homology"/>
<dbReference type="RefSeq" id="WP_183591184.1">
    <property type="nucleotide sequence ID" value="NZ_JACHWR010000001.1"/>
</dbReference>
<dbReference type="InterPro" id="IPR005545">
    <property type="entry name" value="YCII"/>
</dbReference>
<protein>
    <recommendedName>
        <fullName evidence="2">YCII-related domain-containing protein</fullName>
    </recommendedName>
</protein>
<evidence type="ECO:0000259" key="2">
    <source>
        <dbReference type="Pfam" id="PF03795"/>
    </source>
</evidence>
<dbReference type="SUPFAM" id="SSF54909">
    <property type="entry name" value="Dimeric alpha+beta barrel"/>
    <property type="match status" value="1"/>
</dbReference>
<accession>A0A7W4VTB3</accession>
<name>A0A7W4VTB3_9ACTN</name>
<comment type="similarity">
    <text evidence="1">Belongs to the YciI family.</text>
</comment>
<sequence length="124" mass="13107">MRYMVFVKMAPDPGEVPPALIEAMGAEMGQAFADGTMIAAGGLGGGEQIVELRLTDGTITNTDGPYAEAKELVGGFSIIEARSQAEAVEGARRVLELHQQYWPGWEGAVEIRPIWSQDGTAAAG</sequence>
<evidence type="ECO:0000256" key="1">
    <source>
        <dbReference type="ARBA" id="ARBA00007689"/>
    </source>
</evidence>
<dbReference type="InterPro" id="IPR011008">
    <property type="entry name" value="Dimeric_a/b-barrel"/>
</dbReference>